<gene>
    <name evidence="1" type="ORF">MQP27_07920</name>
</gene>
<keyword evidence="2" id="KW-1185">Reference proteome</keyword>
<organism evidence="1 2">
    <name type="scientific">Streptomyces cylindrosporus</name>
    <dbReference type="NCBI Taxonomy" id="2927583"/>
    <lineage>
        <taxon>Bacteria</taxon>
        <taxon>Bacillati</taxon>
        <taxon>Actinomycetota</taxon>
        <taxon>Actinomycetes</taxon>
        <taxon>Kitasatosporales</taxon>
        <taxon>Streptomycetaceae</taxon>
        <taxon>Streptomyces</taxon>
    </lineage>
</organism>
<sequence length="67" mass="7762">MAAEEFLSYVPYRNGEWKDHKTKANVRNVIRANNGRDLRIFVARESNGVVSYTEVAPSIWPAYFREA</sequence>
<protein>
    <submittedName>
        <fullName evidence="1">Uncharacterized protein</fullName>
    </submittedName>
</protein>
<evidence type="ECO:0000313" key="2">
    <source>
        <dbReference type="Proteomes" id="UP001165269"/>
    </source>
</evidence>
<dbReference type="EMBL" id="JALDAY010000002">
    <property type="protein sequence ID" value="MCI3271037.1"/>
    <property type="molecule type" value="Genomic_DNA"/>
</dbReference>
<dbReference type="RefSeq" id="WP_242762825.1">
    <property type="nucleotide sequence ID" value="NZ_JALDAY010000002.1"/>
</dbReference>
<dbReference type="Proteomes" id="UP001165269">
    <property type="component" value="Unassembled WGS sequence"/>
</dbReference>
<accession>A0ABS9Y1F0</accession>
<proteinExistence type="predicted"/>
<reference evidence="1" key="1">
    <citation type="submission" date="2022-03" db="EMBL/GenBank/DDBJ databases">
        <title>Streptomyces 7R015 and 7R016 isolated from Barleria lupulina in Thailand.</title>
        <authorList>
            <person name="Kanchanasin P."/>
            <person name="Phongsopitanun W."/>
            <person name="Tanasupawat S."/>
        </authorList>
    </citation>
    <scope>NUCLEOTIDE SEQUENCE</scope>
    <source>
        <strain evidence="1">7R015</strain>
    </source>
</reference>
<evidence type="ECO:0000313" key="1">
    <source>
        <dbReference type="EMBL" id="MCI3271037.1"/>
    </source>
</evidence>
<name>A0ABS9Y1F0_9ACTN</name>
<comment type="caution">
    <text evidence="1">The sequence shown here is derived from an EMBL/GenBank/DDBJ whole genome shotgun (WGS) entry which is preliminary data.</text>
</comment>